<keyword evidence="2" id="KW-1185">Reference proteome</keyword>
<proteinExistence type="predicted"/>
<evidence type="ECO:0000313" key="2">
    <source>
        <dbReference type="Proteomes" id="UP000826212"/>
    </source>
</evidence>
<name>A0AC61NG15_9BACT</name>
<reference evidence="1" key="1">
    <citation type="submission" date="2021-08" db="EMBL/GenBank/DDBJ databases">
        <title>Novel anaerobic bacterium isolated from sea squirt in East Sea, Republic of Korea.</title>
        <authorList>
            <person name="Nguyen T.H."/>
            <person name="Li Z."/>
            <person name="Lee Y.-J."/>
            <person name="Ko J."/>
            <person name="Kim S.-G."/>
        </authorList>
    </citation>
    <scope>NUCLEOTIDE SEQUENCE</scope>
    <source>
        <strain evidence="1">KCTC 25031</strain>
    </source>
</reference>
<dbReference type="Proteomes" id="UP000826212">
    <property type="component" value="Chromosome"/>
</dbReference>
<accession>A0AC61NG15</accession>
<protein>
    <submittedName>
        <fullName evidence="1">Cytochrome c biogenesis protein CcsA</fullName>
    </submittedName>
</protein>
<evidence type="ECO:0000313" key="1">
    <source>
        <dbReference type="EMBL" id="QZE14561.1"/>
    </source>
</evidence>
<organism evidence="1 2">
    <name type="scientific">Halosquirtibacter laminarini</name>
    <dbReference type="NCBI Taxonomy" id="3374600"/>
    <lineage>
        <taxon>Bacteria</taxon>
        <taxon>Pseudomonadati</taxon>
        <taxon>Bacteroidota</taxon>
        <taxon>Bacteroidia</taxon>
        <taxon>Marinilabiliales</taxon>
        <taxon>Prolixibacteraceae</taxon>
        <taxon>Halosquirtibacter</taxon>
    </lineage>
</organism>
<sequence length="1001" mass="114815">MNKVKKIFGSTTFTGFLFILIAISLGMATIVETVYDTSTAKIWIYNSTWLEIVYLLFTINLTINIFKFKLFRKEKLPLLLFHLSFILIILGGGVTRYFSHEGLLHLREGETTNRYLSSNKIISIQTTDNHKKKEVLFSAYAGTSYTLHLDGYKVKFSNYNPKVIKELKSSPNGTPTIQIMVIQNFHSQNVILQEGEKIYFGNQSIGFSSQKDSDISIISKNNKLLITSSSPITQMTMSRMAASQVSEPKKTMDFKTRHAYQTNGVQIILMKSLQSAKLVAKTSSKGEYESVTATIEKGHIEREVTIFNQTGLPLTEKTLNIAGNTISLSFGQQELTLPFHLHLKKFILERYNNSNSPSSYRSIVDVLNTQQQKEKSVEISMNNTLHQGRYRFYQTSYDQDEKGTILTVNNDYWGTIVTYLGYFLMILGMTGALFAPKTRFQKLIKRSVTPTLFLLLSLLSPNQAQAKTSQKDVIKEFGKVWVQSHDGRVKPMSTIANDFLRKSMWKTSYKGNSAEEVMWGILTNPQKWSGEPIIKITPYIAGLIHVDSKYASYQDFFNPATRKYILLEEINQAYQKAPNLRHQKDKDLMKVDEKVNIFNLIQNQSILKTFPYKKEKQSTWISPSDIANVSNSSPEELFIKKSWDLIFDEYHSKHYEKAIHYLEAIDKYQKKNAVDLPSERKNKLERVYIHSNIFLYTFILYLIIGFVALFTCFISILRNKEYSKRFNITLDIILVIPFLLHTIGMVLRGIVSGHMPWSNGYESMLYVAWSMMFAGFIFARKNPIILSGAAFLSGITLFIAHLSWMNPEITFLVPVLKSHWLTFHVAIITASYGFIGISMFIGLTNMILWIFTNKKNRTRIEQTISQLSDINEASMILGLYLLTIGTFLGGIWANEAWGRYWGWDPKETWSLVTILVYSFITHMRIIPAFRGNFAFNAASIFGFYAIIMTYLGVNYYLSGLHSYGSGEAGNTSIYCFISILVLTVITLFARWRFRIYFLNKE</sequence>
<dbReference type="EMBL" id="CP081303">
    <property type="protein sequence ID" value="QZE14561.1"/>
    <property type="molecule type" value="Genomic_DNA"/>
</dbReference>
<gene>
    <name evidence="1" type="primary">ccsA</name>
    <name evidence="1" type="ORF">K4L44_01430</name>
</gene>